<evidence type="ECO:0000256" key="9">
    <source>
        <dbReference type="SAM" id="Phobius"/>
    </source>
</evidence>
<dbReference type="Proteomes" id="UP001152747">
    <property type="component" value="Unassembled WGS sequence"/>
</dbReference>
<evidence type="ECO:0000256" key="2">
    <source>
        <dbReference type="ARBA" id="ARBA00004395"/>
    </source>
</evidence>
<evidence type="ECO:0000256" key="6">
    <source>
        <dbReference type="ARBA" id="ARBA00023034"/>
    </source>
</evidence>
<dbReference type="GO" id="GO:0000139">
    <property type="term" value="C:Golgi membrane"/>
    <property type="evidence" value="ECO:0007669"/>
    <property type="project" value="UniProtKB-SubCell"/>
</dbReference>
<dbReference type="PANTHER" id="PTHR10844:SF19">
    <property type="entry name" value="CAVEOLIN-2"/>
    <property type="match status" value="1"/>
</dbReference>
<name>A0A9P1N5E0_9PELO</name>
<comment type="subcellular location">
    <subcellularLocation>
        <location evidence="1">Cell membrane</location>
        <topology evidence="1">Peripheral membrane protein</topology>
    </subcellularLocation>
    <subcellularLocation>
        <location evidence="2">Golgi apparatus membrane</location>
        <topology evidence="2">Peripheral membrane protein</topology>
    </subcellularLocation>
    <subcellularLocation>
        <location evidence="3">Membrane</location>
        <location evidence="3">Caveola</location>
        <topology evidence="3">Peripheral membrane protein</topology>
    </subcellularLocation>
</comment>
<protein>
    <submittedName>
        <fullName evidence="10">Uncharacterized protein</fullName>
    </submittedName>
</protein>
<reference evidence="10" key="1">
    <citation type="submission" date="2022-11" db="EMBL/GenBank/DDBJ databases">
        <authorList>
            <person name="Kikuchi T."/>
        </authorList>
    </citation>
    <scope>NUCLEOTIDE SEQUENCE</scope>
    <source>
        <strain evidence="10">PS1010</strain>
    </source>
</reference>
<keyword evidence="7 9" id="KW-0472">Membrane</keyword>
<dbReference type="GO" id="GO:0005901">
    <property type="term" value="C:caveola"/>
    <property type="evidence" value="ECO:0007669"/>
    <property type="project" value="UniProtKB-SubCell"/>
</dbReference>
<comment type="caution">
    <text evidence="10">The sequence shown here is derived from an EMBL/GenBank/DDBJ whole genome shotgun (WGS) entry which is preliminary data.</text>
</comment>
<accession>A0A9P1N5E0</accession>
<dbReference type="InterPro" id="IPR001612">
    <property type="entry name" value="Caveolin"/>
</dbReference>
<gene>
    <name evidence="10" type="ORF">CAMP_LOCUS14385</name>
</gene>
<evidence type="ECO:0000256" key="4">
    <source>
        <dbReference type="ARBA" id="ARBA00010988"/>
    </source>
</evidence>
<feature type="region of interest" description="Disordered" evidence="8">
    <location>
        <begin position="102"/>
        <end position="166"/>
    </location>
</feature>
<evidence type="ECO:0000313" key="11">
    <source>
        <dbReference type="Proteomes" id="UP001152747"/>
    </source>
</evidence>
<keyword evidence="11" id="KW-1185">Reference proteome</keyword>
<sequence>MENREEDEHFVHILKRDEEIDQISLNHQSRRSTGTSSGSKLTTAEVENAHFVEHTAEIHRAENFLDYNPERYSEVHEDSDDSFEKRENFHAVEKVVHYDPYTTKPETEEEIEEYQHRSSTDESSIVENRVTPHPQPSERHESPILEQSIPHEEHEYEKPRSRQHYSTVTVKASDLPRYENPPVPEVRGQITQSHETNDQQKIVQTPVKKEKNPYMAFDINAEAADPLLAQKYDLDDRDIHDSVQYLNTGFFEVFAEPSPQYHSIACVWTLSFKIFEIVRLDSFLPLFAFINIWIVRPSLFLARCALSQIITIWPLTLIYIVRPFFYSVGAIFSTARLHTSNGANIPEVWEKHVHIV</sequence>
<evidence type="ECO:0000256" key="7">
    <source>
        <dbReference type="ARBA" id="ARBA00023136"/>
    </source>
</evidence>
<evidence type="ECO:0000256" key="8">
    <source>
        <dbReference type="SAM" id="MobiDB-lite"/>
    </source>
</evidence>
<proteinExistence type="inferred from homology"/>
<comment type="similarity">
    <text evidence="4">Belongs to the caveolin family.</text>
</comment>
<dbReference type="AlphaFoldDB" id="A0A9P1N5E0"/>
<dbReference type="GO" id="GO:0060090">
    <property type="term" value="F:molecular adaptor activity"/>
    <property type="evidence" value="ECO:0007669"/>
    <property type="project" value="TreeGrafter"/>
</dbReference>
<dbReference type="EMBL" id="CANHGI010000005">
    <property type="protein sequence ID" value="CAI5451748.1"/>
    <property type="molecule type" value="Genomic_DNA"/>
</dbReference>
<feature type="transmembrane region" description="Helical" evidence="9">
    <location>
        <begin position="300"/>
        <end position="321"/>
    </location>
</feature>
<evidence type="ECO:0000256" key="1">
    <source>
        <dbReference type="ARBA" id="ARBA00004202"/>
    </source>
</evidence>
<feature type="compositionally biased region" description="Basic and acidic residues" evidence="8">
    <location>
        <begin position="136"/>
        <end position="160"/>
    </location>
</feature>
<dbReference type="GO" id="GO:0070836">
    <property type="term" value="P:caveola assembly"/>
    <property type="evidence" value="ECO:0007669"/>
    <property type="project" value="InterPro"/>
</dbReference>
<dbReference type="Pfam" id="PF01146">
    <property type="entry name" value="Caveolin"/>
    <property type="match status" value="1"/>
</dbReference>
<keyword evidence="5" id="KW-1003">Cell membrane</keyword>
<keyword evidence="6" id="KW-0333">Golgi apparatus</keyword>
<evidence type="ECO:0000256" key="3">
    <source>
        <dbReference type="ARBA" id="ARBA00004543"/>
    </source>
</evidence>
<keyword evidence="9" id="KW-1133">Transmembrane helix</keyword>
<organism evidence="10 11">
    <name type="scientific">Caenorhabditis angaria</name>
    <dbReference type="NCBI Taxonomy" id="860376"/>
    <lineage>
        <taxon>Eukaryota</taxon>
        <taxon>Metazoa</taxon>
        <taxon>Ecdysozoa</taxon>
        <taxon>Nematoda</taxon>
        <taxon>Chromadorea</taxon>
        <taxon>Rhabditida</taxon>
        <taxon>Rhabditina</taxon>
        <taxon>Rhabditomorpha</taxon>
        <taxon>Rhabditoidea</taxon>
        <taxon>Rhabditidae</taxon>
        <taxon>Peloderinae</taxon>
        <taxon>Caenorhabditis</taxon>
    </lineage>
</organism>
<dbReference type="PANTHER" id="PTHR10844">
    <property type="entry name" value="CAVEOLIN"/>
    <property type="match status" value="1"/>
</dbReference>
<evidence type="ECO:0000256" key="5">
    <source>
        <dbReference type="ARBA" id="ARBA00022475"/>
    </source>
</evidence>
<dbReference type="OrthoDB" id="5917823at2759"/>
<keyword evidence="9" id="KW-0812">Transmembrane</keyword>
<evidence type="ECO:0000313" key="10">
    <source>
        <dbReference type="EMBL" id="CAI5451748.1"/>
    </source>
</evidence>